<evidence type="ECO:0000313" key="2">
    <source>
        <dbReference type="Proteomes" id="UP000273083"/>
    </source>
</evidence>
<dbReference type="EMBL" id="RJVG01000003">
    <property type="protein sequence ID" value="ROR29129.1"/>
    <property type="molecule type" value="Genomic_DNA"/>
</dbReference>
<organism evidence="1 2">
    <name type="scientific">Mobilisporobacter senegalensis</name>
    <dbReference type="NCBI Taxonomy" id="1329262"/>
    <lineage>
        <taxon>Bacteria</taxon>
        <taxon>Bacillati</taxon>
        <taxon>Bacillota</taxon>
        <taxon>Clostridia</taxon>
        <taxon>Lachnospirales</taxon>
        <taxon>Lachnospiraceae</taxon>
        <taxon>Mobilisporobacter</taxon>
    </lineage>
</organism>
<name>A0A3N1XR30_9FIRM</name>
<comment type="caution">
    <text evidence="1">The sequence shown here is derived from an EMBL/GenBank/DDBJ whole genome shotgun (WGS) entry which is preliminary data.</text>
</comment>
<reference evidence="1 2" key="1">
    <citation type="submission" date="2018-11" db="EMBL/GenBank/DDBJ databases">
        <title>Genomic Encyclopedia of Type Strains, Phase IV (KMG-IV): sequencing the most valuable type-strain genomes for metagenomic binning, comparative biology and taxonomic classification.</title>
        <authorList>
            <person name="Goeker M."/>
        </authorList>
    </citation>
    <scope>NUCLEOTIDE SEQUENCE [LARGE SCALE GENOMIC DNA]</scope>
    <source>
        <strain evidence="1 2">DSM 26537</strain>
    </source>
</reference>
<dbReference type="AlphaFoldDB" id="A0A3N1XR30"/>
<keyword evidence="2" id="KW-1185">Reference proteome</keyword>
<dbReference type="RefSeq" id="WP_123608590.1">
    <property type="nucleotide sequence ID" value="NZ_RJVG01000003.1"/>
</dbReference>
<evidence type="ECO:0000313" key="1">
    <source>
        <dbReference type="EMBL" id="ROR29129.1"/>
    </source>
</evidence>
<dbReference type="Proteomes" id="UP000273083">
    <property type="component" value="Unassembled WGS sequence"/>
</dbReference>
<gene>
    <name evidence="1" type="ORF">EDD66_10364</name>
</gene>
<sequence>MENSVQKSQAYLDLKKANRFLKKKLMNILEYEICKEYKDINTTEICHSVKSLDRLDGLEEIPEEFAIENFAKRFNTLHNMNLTPYNNRKK</sequence>
<proteinExistence type="predicted"/>
<protein>
    <submittedName>
        <fullName evidence="1">Uncharacterized protein</fullName>
    </submittedName>
</protein>
<accession>A0A3N1XR30</accession>